<dbReference type="OrthoDB" id="9873694at2"/>
<proteinExistence type="predicted"/>
<gene>
    <name evidence="1" type="ORF">SAMN05421740_103214</name>
</gene>
<evidence type="ECO:0000313" key="1">
    <source>
        <dbReference type="EMBL" id="SEL00287.1"/>
    </source>
</evidence>
<accession>A0A1H7LPI2</accession>
<name>A0A1H7LPI2_9SPHI</name>
<keyword evidence="2" id="KW-1185">Reference proteome</keyword>
<dbReference type="AlphaFoldDB" id="A0A1H7LPI2"/>
<dbReference type="RefSeq" id="WP_090604668.1">
    <property type="nucleotide sequence ID" value="NZ_FNZR01000003.1"/>
</dbReference>
<dbReference type="EMBL" id="FNZR01000003">
    <property type="protein sequence ID" value="SEL00287.1"/>
    <property type="molecule type" value="Genomic_DNA"/>
</dbReference>
<evidence type="ECO:0000313" key="2">
    <source>
        <dbReference type="Proteomes" id="UP000198916"/>
    </source>
</evidence>
<organism evidence="1 2">
    <name type="scientific">Parapedobacter koreensis</name>
    <dbReference type="NCBI Taxonomy" id="332977"/>
    <lineage>
        <taxon>Bacteria</taxon>
        <taxon>Pseudomonadati</taxon>
        <taxon>Bacteroidota</taxon>
        <taxon>Sphingobacteriia</taxon>
        <taxon>Sphingobacteriales</taxon>
        <taxon>Sphingobacteriaceae</taxon>
        <taxon>Parapedobacter</taxon>
    </lineage>
</organism>
<protein>
    <submittedName>
        <fullName evidence="1">Uncharacterized protein</fullName>
    </submittedName>
</protein>
<sequence>MKDFKIDTDELERIVTHLPTGIKFRFSPTDTEPEVLDPGSVLLYDDLGGVWIGDVVAGEHDEVIMQAAWEAVNEKYWEESRKTE</sequence>
<dbReference type="Proteomes" id="UP000198916">
    <property type="component" value="Unassembled WGS sequence"/>
</dbReference>
<reference evidence="2" key="1">
    <citation type="submission" date="2016-10" db="EMBL/GenBank/DDBJ databases">
        <authorList>
            <person name="Varghese N."/>
            <person name="Submissions S."/>
        </authorList>
    </citation>
    <scope>NUCLEOTIDE SEQUENCE [LARGE SCALE GENOMIC DNA]</scope>
    <source>
        <strain evidence="2">Jip14</strain>
    </source>
</reference>